<gene>
    <name evidence="2" type="ORF">FKG95_24380</name>
</gene>
<dbReference type="OrthoDB" id="5500270at2"/>
<dbReference type="EMBL" id="VHSH01000010">
    <property type="protein sequence ID" value="TQV74421.1"/>
    <property type="molecule type" value="Genomic_DNA"/>
</dbReference>
<proteinExistence type="predicted"/>
<feature type="region of interest" description="Disordered" evidence="1">
    <location>
        <begin position="1"/>
        <end position="25"/>
    </location>
</feature>
<sequence>MTSLNDQLRSLAAKGGKADSEHPELDWSHPAPRLAFWQRPIASGIVNQFIGGEEATARLCAAVAPQMDLQAARDCLLVQVEDERRHADMYRRYLARLNGRPSQQNLLDDAVTRSLSWRGAPEAALLAFHVIVEGEALAFQETARNQIPDPLFDAMSRQIAKDEARHIAFGRLYLSQSLPHLPLQERIELYRWLRALWFEGTARLSSGPLGNVIATAMPRRWMQKRWEHWHTALEAAGLFDGAEASDFPVS</sequence>
<dbReference type="Proteomes" id="UP000315252">
    <property type="component" value="Unassembled WGS sequence"/>
</dbReference>
<protein>
    <submittedName>
        <fullName evidence="2">Ferritin-like domain-containing protein</fullName>
    </submittedName>
</protein>
<comment type="caution">
    <text evidence="2">The sequence shown here is derived from an EMBL/GenBank/DDBJ whole genome shotgun (WGS) entry which is preliminary data.</text>
</comment>
<evidence type="ECO:0000313" key="3">
    <source>
        <dbReference type="Proteomes" id="UP000315252"/>
    </source>
</evidence>
<dbReference type="CDD" id="cd00657">
    <property type="entry name" value="Ferritin_like"/>
    <property type="match status" value="1"/>
</dbReference>
<accession>A0A545TB46</accession>
<evidence type="ECO:0000256" key="1">
    <source>
        <dbReference type="SAM" id="MobiDB-lite"/>
    </source>
</evidence>
<dbReference type="RefSeq" id="WP_142899052.1">
    <property type="nucleotide sequence ID" value="NZ_ML660061.1"/>
</dbReference>
<dbReference type="GO" id="GO:0016491">
    <property type="term" value="F:oxidoreductase activity"/>
    <property type="evidence" value="ECO:0007669"/>
    <property type="project" value="InterPro"/>
</dbReference>
<dbReference type="Pfam" id="PF11583">
    <property type="entry name" value="AurF"/>
    <property type="match status" value="1"/>
</dbReference>
<dbReference type="InterPro" id="IPR009078">
    <property type="entry name" value="Ferritin-like_SF"/>
</dbReference>
<dbReference type="InterPro" id="IPR012348">
    <property type="entry name" value="RNR-like"/>
</dbReference>
<evidence type="ECO:0000313" key="2">
    <source>
        <dbReference type="EMBL" id="TQV74421.1"/>
    </source>
</evidence>
<dbReference type="SUPFAM" id="SSF47240">
    <property type="entry name" value="Ferritin-like"/>
    <property type="match status" value="1"/>
</dbReference>
<dbReference type="AlphaFoldDB" id="A0A545TB46"/>
<feature type="compositionally biased region" description="Basic and acidic residues" evidence="1">
    <location>
        <begin position="16"/>
        <end position="25"/>
    </location>
</feature>
<dbReference type="InterPro" id="IPR025859">
    <property type="entry name" value="AurF/CmlI"/>
</dbReference>
<dbReference type="Gene3D" id="1.10.620.20">
    <property type="entry name" value="Ribonucleotide Reductase, subunit A"/>
    <property type="match status" value="1"/>
</dbReference>
<reference evidence="2 3" key="1">
    <citation type="submission" date="2019-06" db="EMBL/GenBank/DDBJ databases">
        <title>Whole genome sequence for Rhodospirillaceae sp. R148.</title>
        <authorList>
            <person name="Wang G."/>
        </authorList>
    </citation>
    <scope>NUCLEOTIDE SEQUENCE [LARGE SCALE GENOMIC DNA]</scope>
    <source>
        <strain evidence="2 3">R148</strain>
    </source>
</reference>
<name>A0A545TB46_9PROT</name>
<organism evidence="2 3">
    <name type="scientific">Denitrobaculum tricleocarpae</name>
    <dbReference type="NCBI Taxonomy" id="2591009"/>
    <lineage>
        <taxon>Bacteria</taxon>
        <taxon>Pseudomonadati</taxon>
        <taxon>Pseudomonadota</taxon>
        <taxon>Alphaproteobacteria</taxon>
        <taxon>Rhodospirillales</taxon>
        <taxon>Rhodospirillaceae</taxon>
        <taxon>Denitrobaculum</taxon>
    </lineage>
</organism>
<keyword evidence="3" id="KW-1185">Reference proteome</keyword>